<keyword evidence="10" id="KW-1185">Reference proteome</keyword>
<evidence type="ECO:0000256" key="3">
    <source>
        <dbReference type="ARBA" id="ARBA00015140"/>
    </source>
</evidence>
<comment type="similarity">
    <text evidence="2 6">Belongs to the GINS3/PSF3 family.</text>
</comment>
<keyword evidence="5 6" id="KW-0539">Nucleus</keyword>
<dbReference type="SUPFAM" id="SSF160059">
    <property type="entry name" value="PriA/YqbF domain"/>
    <property type="match status" value="1"/>
</dbReference>
<evidence type="ECO:0000313" key="10">
    <source>
        <dbReference type="Proteomes" id="UP001212411"/>
    </source>
</evidence>
<keyword evidence="4 6" id="KW-0235">DNA replication</keyword>
<dbReference type="Pfam" id="PF22466">
    <property type="entry name" value="PSF3_N"/>
    <property type="match status" value="1"/>
</dbReference>
<comment type="subunit">
    <text evidence="6">Component of the GINS complex.</text>
</comment>
<dbReference type="KEGG" id="som:SOMG_02099"/>
<comment type="function">
    <text evidence="6">The GINS complex plays an essential role in the initiation of DNA replication.</text>
</comment>
<sequence length="167" mass="18644">MDYYDIDGILSENQKVPCTCNVSIPGLGHEGREVPAGSKVELPFWLAEVLAVNSFVSIHMPIPFSSVVRNALKASPTSVSLRDICTNYYHFAENMLHVISDEQLAQLTLDTLRKRSLVIADGALNPQGALQQNSDFINGLDDFEKYLLRTAHSTHRSLTHWHNSTSY</sequence>
<feature type="domain" description="GINS subunit" evidence="7">
    <location>
        <begin position="68"/>
        <end position="161"/>
    </location>
</feature>
<dbReference type="InterPro" id="IPR010492">
    <property type="entry name" value="GINS_Psf3"/>
</dbReference>
<organism evidence="9 10">
    <name type="scientific">Schizosaccharomyces osmophilus</name>
    <dbReference type="NCBI Taxonomy" id="2545709"/>
    <lineage>
        <taxon>Eukaryota</taxon>
        <taxon>Fungi</taxon>
        <taxon>Dikarya</taxon>
        <taxon>Ascomycota</taxon>
        <taxon>Taphrinomycotina</taxon>
        <taxon>Schizosaccharomycetes</taxon>
        <taxon>Schizosaccharomycetales</taxon>
        <taxon>Schizosaccharomycetaceae</taxon>
        <taxon>Schizosaccharomyces</taxon>
    </lineage>
</organism>
<dbReference type="Proteomes" id="UP001212411">
    <property type="component" value="Chromosome 1"/>
</dbReference>
<reference evidence="9 10" key="1">
    <citation type="journal article" date="2023" name="G3 (Bethesda)">
        <title>A high-quality reference genome for the fission yeast Schizosaccharomyces osmophilus.</title>
        <authorList>
            <person name="Jia G.S."/>
            <person name="Zhang W.C."/>
            <person name="Liang Y."/>
            <person name="Liu X.H."/>
            <person name="Rhind N."/>
            <person name="Pidoux A."/>
            <person name="Brysch-Herzberg M."/>
            <person name="Du L.L."/>
        </authorList>
    </citation>
    <scope>NUCLEOTIDE SEQUENCE [LARGE SCALE GENOMIC DNA]</scope>
    <source>
        <strain evidence="9 10">CBS 15793</strain>
    </source>
</reference>
<dbReference type="Gene3D" id="1.20.58.2050">
    <property type="match status" value="1"/>
</dbReference>
<dbReference type="EMBL" id="CP115611">
    <property type="protein sequence ID" value="WBW72664.1"/>
    <property type="molecule type" value="Genomic_DNA"/>
</dbReference>
<dbReference type="SUPFAM" id="SSF158573">
    <property type="entry name" value="GINS helical bundle-like"/>
    <property type="match status" value="1"/>
</dbReference>
<protein>
    <recommendedName>
        <fullName evidence="3 6">DNA replication complex GINS protein PSF3</fullName>
    </recommendedName>
</protein>
<dbReference type="Pfam" id="PF05916">
    <property type="entry name" value="Sld5"/>
    <property type="match status" value="1"/>
</dbReference>
<dbReference type="InterPro" id="IPR021151">
    <property type="entry name" value="GINS_A"/>
</dbReference>
<evidence type="ECO:0000259" key="7">
    <source>
        <dbReference type="Pfam" id="PF05916"/>
    </source>
</evidence>
<evidence type="ECO:0000256" key="5">
    <source>
        <dbReference type="ARBA" id="ARBA00023242"/>
    </source>
</evidence>
<dbReference type="InterPro" id="IPR055221">
    <property type="entry name" value="PSF3_N"/>
</dbReference>
<comment type="subcellular location">
    <subcellularLocation>
        <location evidence="1 6">Nucleus</location>
    </subcellularLocation>
</comment>
<dbReference type="CDD" id="cd21693">
    <property type="entry name" value="GINS_B_Psf3"/>
    <property type="match status" value="1"/>
</dbReference>
<dbReference type="GO" id="GO:1902975">
    <property type="term" value="P:mitotic DNA replication initiation"/>
    <property type="evidence" value="ECO:0007669"/>
    <property type="project" value="TreeGrafter"/>
</dbReference>
<accession>A0AAF0AW89</accession>
<feature type="domain" description="DNA replication complex GINS protein PSF3 N-terminal" evidence="8">
    <location>
        <begin position="4"/>
        <end position="52"/>
    </location>
</feature>
<dbReference type="GO" id="GO:0000811">
    <property type="term" value="C:GINS complex"/>
    <property type="evidence" value="ECO:0007669"/>
    <property type="project" value="UniProtKB-UniRule"/>
</dbReference>
<gene>
    <name evidence="9" type="primary">psf3</name>
    <name evidence="9" type="ORF">SOMG_02099</name>
</gene>
<evidence type="ECO:0000256" key="2">
    <source>
        <dbReference type="ARBA" id="ARBA00006343"/>
    </source>
</evidence>
<proteinExistence type="inferred from homology"/>
<dbReference type="InterPro" id="IPR038437">
    <property type="entry name" value="GINS_Psf3_sf"/>
</dbReference>
<dbReference type="PANTHER" id="PTHR22768">
    <property type="entry name" value="DNA REPLICATION COMPLEX GINS PROTEIN PSF3"/>
    <property type="match status" value="1"/>
</dbReference>
<evidence type="ECO:0000256" key="1">
    <source>
        <dbReference type="ARBA" id="ARBA00004123"/>
    </source>
</evidence>
<dbReference type="PANTHER" id="PTHR22768:SF0">
    <property type="entry name" value="DNA REPLICATION COMPLEX GINS PROTEIN PSF3"/>
    <property type="match status" value="1"/>
</dbReference>
<dbReference type="AlphaFoldDB" id="A0AAF0AW89"/>
<dbReference type="CDD" id="cd11713">
    <property type="entry name" value="GINS_A_psf3"/>
    <property type="match status" value="1"/>
</dbReference>
<name>A0AAF0AW89_9SCHI</name>
<evidence type="ECO:0000256" key="6">
    <source>
        <dbReference type="RuleBase" id="RU367161"/>
    </source>
</evidence>
<evidence type="ECO:0000313" key="9">
    <source>
        <dbReference type="EMBL" id="WBW72664.1"/>
    </source>
</evidence>
<dbReference type="GeneID" id="80875580"/>
<evidence type="ECO:0000259" key="8">
    <source>
        <dbReference type="Pfam" id="PF22466"/>
    </source>
</evidence>
<dbReference type="InterPro" id="IPR036224">
    <property type="entry name" value="GINS_bundle-like_dom_sf"/>
</dbReference>
<evidence type="ECO:0000256" key="4">
    <source>
        <dbReference type="ARBA" id="ARBA00022705"/>
    </source>
</evidence>
<dbReference type="RefSeq" id="XP_056036907.1">
    <property type="nucleotide sequence ID" value="XM_056180891.1"/>
</dbReference>